<dbReference type="EMBL" id="JACCFJ010000001">
    <property type="protein sequence ID" value="NYI85636.1"/>
    <property type="molecule type" value="Genomic_DNA"/>
</dbReference>
<protein>
    <recommendedName>
        <fullName evidence="1">Polysaccharide pyruvyl transferase domain-containing protein</fullName>
    </recommendedName>
</protein>
<dbReference type="AlphaFoldDB" id="A0A853ANV5"/>
<dbReference type="RefSeq" id="WP_179723510.1">
    <property type="nucleotide sequence ID" value="NZ_BAABFH010000001.1"/>
</dbReference>
<proteinExistence type="predicted"/>
<organism evidence="2 3">
    <name type="scientific">Saccharopolyspora hordei</name>
    <dbReference type="NCBI Taxonomy" id="1838"/>
    <lineage>
        <taxon>Bacteria</taxon>
        <taxon>Bacillati</taxon>
        <taxon>Actinomycetota</taxon>
        <taxon>Actinomycetes</taxon>
        <taxon>Pseudonocardiales</taxon>
        <taxon>Pseudonocardiaceae</taxon>
        <taxon>Saccharopolyspora</taxon>
    </lineage>
</organism>
<sequence length="297" mass="32332">MRVLITGWASFLHGEATAGDVLSAQHVAAALTEHGIDHDTAWSPRFAPRALHLDDARPEDYTHLVFVCGPAHGWQVRELHTRFPDCHRVAVGVSVLRSDDPAVTGFHRVLPRDGADTAAVDLAAPVAVPGTVPVVGVALAPDQPEYGERRAHDAVHRALLDWLTRLDCARLELTTRLAIDDWRCCATAEQFGALVDRVDVVVTTRLHGLVFGLSRGRPALAVDPVRGGGKVSAQAAAWGWPAVVRPEDLDDAVLDRWWTWCRSDRARAAAQEHRATRSPLVRAGVEHLLGTGALEHR</sequence>
<gene>
    <name evidence="2" type="ORF">HNR68_004266</name>
</gene>
<dbReference type="Proteomes" id="UP000587002">
    <property type="component" value="Unassembled WGS sequence"/>
</dbReference>
<dbReference type="InterPro" id="IPR007345">
    <property type="entry name" value="Polysacch_pyruvyl_Trfase"/>
</dbReference>
<feature type="domain" description="Polysaccharide pyruvyl transferase" evidence="1">
    <location>
        <begin position="186"/>
        <end position="223"/>
    </location>
</feature>
<evidence type="ECO:0000259" key="1">
    <source>
        <dbReference type="Pfam" id="PF04230"/>
    </source>
</evidence>
<dbReference type="Pfam" id="PF04230">
    <property type="entry name" value="PS_pyruv_trans"/>
    <property type="match status" value="1"/>
</dbReference>
<comment type="caution">
    <text evidence="2">The sequence shown here is derived from an EMBL/GenBank/DDBJ whole genome shotgun (WGS) entry which is preliminary data.</text>
</comment>
<reference evidence="2 3" key="1">
    <citation type="submission" date="2020-07" db="EMBL/GenBank/DDBJ databases">
        <title>Sequencing the genomes of 1000 actinobacteria strains.</title>
        <authorList>
            <person name="Klenk H.-P."/>
        </authorList>
    </citation>
    <scope>NUCLEOTIDE SEQUENCE [LARGE SCALE GENOMIC DNA]</scope>
    <source>
        <strain evidence="2 3">DSM 44065</strain>
    </source>
</reference>
<evidence type="ECO:0000313" key="2">
    <source>
        <dbReference type="EMBL" id="NYI85636.1"/>
    </source>
</evidence>
<name>A0A853ANV5_9PSEU</name>
<accession>A0A853ANV5</accession>
<keyword evidence="3" id="KW-1185">Reference proteome</keyword>
<evidence type="ECO:0000313" key="3">
    <source>
        <dbReference type="Proteomes" id="UP000587002"/>
    </source>
</evidence>